<dbReference type="Pfam" id="PF00403">
    <property type="entry name" value="HMA"/>
    <property type="match status" value="1"/>
</dbReference>
<name>Q2T1V9_BURTA</name>
<proteinExistence type="predicted"/>
<reference evidence="3 4" key="1">
    <citation type="journal article" date="2005" name="BMC Genomics">
        <title>Bacterial genome adaptation to niches: divergence of the potential virulence genes in three Burkholderia species of different survival strategies.</title>
        <authorList>
            <person name="Kim H.S."/>
            <person name="Schell M.A."/>
            <person name="Yu Y."/>
            <person name="Ulrich R.L."/>
            <person name="Sarria S.H."/>
            <person name="Nierman W.C."/>
            <person name="DeShazer D."/>
        </authorList>
    </citation>
    <scope>NUCLEOTIDE SEQUENCE [LARGE SCALE GENOMIC DNA]</scope>
    <source>
        <strain evidence="4">ATCC 700388 / DSM 13276 / CCUG 48851 / CIP 106301 / E264</strain>
    </source>
</reference>
<organism evidence="3 4">
    <name type="scientific">Burkholderia thailandensis (strain ATCC 700388 / DSM 13276 / CCUG 48851 / CIP 106301 / E264)</name>
    <dbReference type="NCBI Taxonomy" id="271848"/>
    <lineage>
        <taxon>Bacteria</taxon>
        <taxon>Pseudomonadati</taxon>
        <taxon>Pseudomonadota</taxon>
        <taxon>Betaproteobacteria</taxon>
        <taxon>Burkholderiales</taxon>
        <taxon>Burkholderiaceae</taxon>
        <taxon>Burkholderia</taxon>
        <taxon>pseudomallei group</taxon>
    </lineage>
</organism>
<evidence type="ECO:0000256" key="1">
    <source>
        <dbReference type="SAM" id="MobiDB-lite"/>
    </source>
</evidence>
<dbReference type="Gene3D" id="3.30.70.100">
    <property type="match status" value="1"/>
</dbReference>
<dbReference type="Proteomes" id="UP000001930">
    <property type="component" value="Chromosome I"/>
</dbReference>
<evidence type="ECO:0000259" key="2">
    <source>
        <dbReference type="PROSITE" id="PS50846"/>
    </source>
</evidence>
<dbReference type="PROSITE" id="PS50846">
    <property type="entry name" value="HMA_2"/>
    <property type="match status" value="1"/>
</dbReference>
<dbReference type="KEGG" id="bte:BTH_I0282"/>
<keyword evidence="4" id="KW-1185">Reference proteome</keyword>
<dbReference type="EMBL" id="CP000086">
    <property type="protein sequence ID" value="ABC39088.1"/>
    <property type="molecule type" value="Genomic_DNA"/>
</dbReference>
<protein>
    <submittedName>
        <fullName evidence="3">Heavy-metal-associated domain protein-related protein</fullName>
    </submittedName>
</protein>
<evidence type="ECO:0000313" key="4">
    <source>
        <dbReference type="Proteomes" id="UP000001930"/>
    </source>
</evidence>
<accession>Q2T1V9</accession>
<dbReference type="GO" id="GO:0046872">
    <property type="term" value="F:metal ion binding"/>
    <property type="evidence" value="ECO:0007669"/>
    <property type="project" value="InterPro"/>
</dbReference>
<evidence type="ECO:0000313" key="3">
    <source>
        <dbReference type="EMBL" id="ABC39088.1"/>
    </source>
</evidence>
<gene>
    <name evidence="3" type="ordered locus">BTH_I0282</name>
</gene>
<dbReference type="SUPFAM" id="SSF55008">
    <property type="entry name" value="HMA, heavy metal-associated domain"/>
    <property type="match status" value="1"/>
</dbReference>
<dbReference type="InterPro" id="IPR036163">
    <property type="entry name" value="HMA_dom_sf"/>
</dbReference>
<sequence>MSIAARAALGSAPTRGLPAGIAANASAASRVRGAAAFDSRFEATSDAPRRRPARASASASASASGRPRLTFPLWEDSSCDRLISLWRSNMKLEVKDMSCGGCANAITQAIKAVDSSATVSVDIASKVVDVGSTLGVERMVAIIEAAGFHPSVVAA</sequence>
<dbReference type="AlphaFoldDB" id="Q2T1V9"/>
<feature type="domain" description="HMA" evidence="2">
    <location>
        <begin position="88"/>
        <end position="151"/>
    </location>
</feature>
<dbReference type="HOGENOM" id="CLU_1692206_0_0_4"/>
<dbReference type="InterPro" id="IPR006121">
    <property type="entry name" value="HMA_dom"/>
</dbReference>
<feature type="compositionally biased region" description="Low complexity" evidence="1">
    <location>
        <begin position="54"/>
        <end position="65"/>
    </location>
</feature>
<feature type="region of interest" description="Disordered" evidence="1">
    <location>
        <begin position="42"/>
        <end position="65"/>
    </location>
</feature>
<dbReference type="CDD" id="cd00371">
    <property type="entry name" value="HMA"/>
    <property type="match status" value="1"/>
</dbReference>